<comment type="function">
    <text evidence="3">Key enzyme for ketone body catabolism. Transfers the CoA moiety from succinate to acetoacetate. Formation of the enzyme-CoA intermediate proceeds via an unstable anhydride species formed between the carboxylate groups of the enzyme and substrate.</text>
</comment>
<dbReference type="RefSeq" id="XP_028474351.1">
    <property type="nucleotide sequence ID" value="XM_028617044.1"/>
</dbReference>
<dbReference type="PROSITE" id="PS01274">
    <property type="entry name" value="COA_TRANSF_2"/>
    <property type="match status" value="1"/>
</dbReference>
<comment type="similarity">
    <text evidence="1 3">Belongs to the 3-oxoacid CoA-transferase family.</text>
</comment>
<dbReference type="SUPFAM" id="SSF100950">
    <property type="entry name" value="NagB/RpiA/CoA transferase-like"/>
    <property type="match status" value="2"/>
</dbReference>
<proteinExistence type="inferred from homology"/>
<comment type="catalytic activity">
    <reaction evidence="3">
        <text>a 3-oxo acid + succinyl-CoA = a 3-oxoacyl-CoA + succinate</text>
        <dbReference type="Rhea" id="RHEA:24564"/>
        <dbReference type="ChEBI" id="CHEBI:30031"/>
        <dbReference type="ChEBI" id="CHEBI:35973"/>
        <dbReference type="ChEBI" id="CHEBI:57292"/>
        <dbReference type="ChEBI" id="CHEBI:90726"/>
        <dbReference type="EC" id="2.8.3.5"/>
    </reaction>
</comment>
<keyword evidence="6" id="KW-1185">Reference proteome</keyword>
<evidence type="ECO:0000313" key="5">
    <source>
        <dbReference type="EMBL" id="RSH79204.1"/>
    </source>
</evidence>
<sequence>MFASIRTLSTRALPRAAASRVVVARATIAARAYHPVPATPAGFSGLESVPGKVENVGTPVNVKTGAEGGKLYASAEEAIADLKSGSLVLSAGFGLCGTAETIIAAIHARPDITDLTVVSNNAGNVGAGGLSPLIATKQIKKMILSYVGTNKALQDAYIGGEVAMELNPQGTIAERLRAAGAGMPGFYTRTGAGTNVETGGIPIKWSKPDAEGKQKVIVPGNKKEVREFDGKRYIFEPSIHGDVAILRAWKVDKAGNCVFRYTTKAFATLVAKAAKVAIVEAENIVEIGEISPMDVDLPGIYIDRIVPATVEKKIELVTLTEEHASSEDAGSNKSAAQLKREKIAQRAAKELKDGYYCNLGVGMPVLAANYLPPGVNVWLQSENGILGMGRYPTKEELDADVINAGKETVTLVPGASTFDSSESFTMIRGGHVNVSILGAMEVSATGDLANFMIPGKLVKGMGGAMDLVSSPETTSIVVVTDHTDKYGNPKVKQECSLPLTGKGVVSRIITNLAVFDVDREGGSGLTLVEIAKESSLEEIKEKTGATFKVAENLGSF</sequence>
<protein>
    <recommendedName>
        <fullName evidence="3">Succinyl-CoA:3-ketoacid-coenzyme A transferase</fullName>
        <ecNumber evidence="3">2.8.3.5</ecNumber>
    </recommendedName>
</protein>
<dbReference type="Gene3D" id="3.40.1080.10">
    <property type="entry name" value="Glutaconate Coenzyme A-transferase"/>
    <property type="match status" value="2"/>
</dbReference>
<dbReference type="PANTHER" id="PTHR13707">
    <property type="entry name" value="KETOACID-COENZYME A TRANSFERASE"/>
    <property type="match status" value="1"/>
</dbReference>
<reference evidence="5 6" key="1">
    <citation type="submission" date="2018-11" db="EMBL/GenBank/DDBJ databases">
        <title>Genome sequence of Apiotrichum porosum DSM 27194.</title>
        <authorList>
            <person name="Aliyu H."/>
            <person name="Gorte O."/>
            <person name="Ochsenreither K."/>
        </authorList>
    </citation>
    <scope>NUCLEOTIDE SEQUENCE [LARGE SCALE GENOMIC DNA]</scope>
    <source>
        <strain evidence="5 6">DSM 27194</strain>
    </source>
</reference>
<evidence type="ECO:0000256" key="1">
    <source>
        <dbReference type="ARBA" id="ARBA00007154"/>
    </source>
</evidence>
<dbReference type="PIRSF" id="PIRSF000858">
    <property type="entry name" value="SCOT-t"/>
    <property type="match status" value="1"/>
</dbReference>
<dbReference type="GO" id="GO:0008260">
    <property type="term" value="F:succinyl-CoA:3-oxo-acid CoA-transferase activity"/>
    <property type="evidence" value="ECO:0007669"/>
    <property type="project" value="UniProtKB-EC"/>
</dbReference>
<dbReference type="GeneID" id="39585786"/>
<keyword evidence="2 3" id="KW-0808">Transferase</keyword>
<evidence type="ECO:0000256" key="4">
    <source>
        <dbReference type="PIRSR" id="PIRSR000858-1"/>
    </source>
</evidence>
<organism evidence="5 6">
    <name type="scientific">Apiotrichum porosum</name>
    <dbReference type="NCBI Taxonomy" id="105984"/>
    <lineage>
        <taxon>Eukaryota</taxon>
        <taxon>Fungi</taxon>
        <taxon>Dikarya</taxon>
        <taxon>Basidiomycota</taxon>
        <taxon>Agaricomycotina</taxon>
        <taxon>Tremellomycetes</taxon>
        <taxon>Trichosporonales</taxon>
        <taxon>Trichosporonaceae</taxon>
        <taxon>Apiotrichum</taxon>
    </lineage>
</organism>
<dbReference type="InterPro" id="IPR012791">
    <property type="entry name" value="3-oxoacid_CoA-transf_B"/>
</dbReference>
<dbReference type="InterPro" id="IPR037171">
    <property type="entry name" value="NagB/RpiA_transferase-like"/>
</dbReference>
<comment type="pathway">
    <text evidence="3">Ketone metabolism; succinyl-CoA degradation; acetoacetyl-CoA from succinyl-CoA: step 1/1.</text>
</comment>
<dbReference type="InterPro" id="IPR014388">
    <property type="entry name" value="3-oxoacid_CoA-transferase"/>
</dbReference>
<dbReference type="EC" id="2.8.3.5" evidence="3"/>
<gene>
    <name evidence="5" type="ORF">EHS24_001243</name>
</gene>
<dbReference type="GO" id="GO:0046952">
    <property type="term" value="P:ketone body catabolic process"/>
    <property type="evidence" value="ECO:0007669"/>
    <property type="project" value="InterPro"/>
</dbReference>
<dbReference type="FunFam" id="3.40.1080.10:FF:000001">
    <property type="entry name" value="Succinyl-coa:3-ketoacid-coenzyme a transferase subunit b"/>
    <property type="match status" value="1"/>
</dbReference>
<dbReference type="EMBL" id="RSCE01000010">
    <property type="protein sequence ID" value="RSH79204.1"/>
    <property type="molecule type" value="Genomic_DNA"/>
</dbReference>
<evidence type="ECO:0000256" key="2">
    <source>
        <dbReference type="ARBA" id="ARBA00022679"/>
    </source>
</evidence>
<accession>A0A427XKB9</accession>
<dbReference type="STRING" id="105984.A0A427XKB9"/>
<dbReference type="Pfam" id="PF01144">
    <property type="entry name" value="CoA_trans"/>
    <property type="match status" value="2"/>
</dbReference>
<dbReference type="InterPro" id="IPR004165">
    <property type="entry name" value="CoA_trans_fam_I"/>
</dbReference>
<dbReference type="OrthoDB" id="1933379at2759"/>
<dbReference type="NCBIfam" id="TIGR02428">
    <property type="entry name" value="pcaJ_scoB_fam"/>
    <property type="match status" value="1"/>
</dbReference>
<dbReference type="InterPro" id="IPR004164">
    <property type="entry name" value="CoA_transf_AS"/>
</dbReference>
<dbReference type="SMART" id="SM00882">
    <property type="entry name" value="CoA_trans"/>
    <property type="match status" value="2"/>
</dbReference>
<dbReference type="UniPathway" id="UPA00929">
    <property type="reaction ID" value="UER00894"/>
</dbReference>
<evidence type="ECO:0000313" key="6">
    <source>
        <dbReference type="Proteomes" id="UP000279236"/>
    </source>
</evidence>
<keyword evidence="3" id="KW-0496">Mitochondrion</keyword>
<evidence type="ECO:0000256" key="3">
    <source>
        <dbReference type="PIRNR" id="PIRNR000858"/>
    </source>
</evidence>
<dbReference type="PANTHER" id="PTHR13707:SF60">
    <property type="entry name" value="ACETATE COA-TRANSFERASE SUBUNIT ALPHA"/>
    <property type="match status" value="1"/>
</dbReference>
<feature type="active site" description="5-glutamyl coenzyme A thioester intermediate" evidence="4">
    <location>
        <position position="382"/>
    </location>
</feature>
<dbReference type="AlphaFoldDB" id="A0A427XKB9"/>
<comment type="caution">
    <text evidence="5">The sequence shown here is derived from an EMBL/GenBank/DDBJ whole genome shotgun (WGS) entry which is preliminary data.</text>
</comment>
<dbReference type="Proteomes" id="UP000279236">
    <property type="component" value="Unassembled WGS sequence"/>
</dbReference>
<name>A0A427XKB9_9TREE</name>